<sequence>MNNNCGKSEIERLRSSIMELNVNHSGRKVNISFNLKDGKTLNLNGMVDHNISSWLHNELLKTQTKDEDVLNYSIIFV</sequence>
<protein>
    <submittedName>
        <fullName evidence="1">Uncharacterized protein</fullName>
    </submittedName>
</protein>
<organism evidence="1 2">
    <name type="scientific">Leptospira ellinghausenii</name>
    <dbReference type="NCBI Taxonomy" id="1917822"/>
    <lineage>
        <taxon>Bacteria</taxon>
        <taxon>Pseudomonadati</taxon>
        <taxon>Spirochaetota</taxon>
        <taxon>Spirochaetia</taxon>
        <taxon>Leptospirales</taxon>
        <taxon>Leptospiraceae</taxon>
        <taxon>Leptospira</taxon>
    </lineage>
</organism>
<reference evidence="2" key="1">
    <citation type="journal article" date="2019" name="Microbiol. Immunol.">
        <title>Molecular and phenotypic characterization of Leptospira johnsonii sp. nov., Leptospira ellinghausenii sp. nov. and Leptospira ryugenii sp. nov. isolated from soil and water in Japan.</title>
        <authorList>
            <person name="Masuzawa T."/>
            <person name="Saito M."/>
            <person name="Nakao R."/>
            <person name="Nikaido Y."/>
            <person name="Matsumoto M."/>
            <person name="Ogawa M."/>
            <person name="Yokoyama M."/>
            <person name="Hidaka Y."/>
            <person name="Tomita J."/>
            <person name="Sakakibara K."/>
            <person name="Suzuki K."/>
            <person name="Yasuda S."/>
            <person name="Sato H."/>
            <person name="Yamaguchi M."/>
            <person name="Yoshida S.I."/>
            <person name="Koizumi N."/>
            <person name="Kawamura Y."/>
        </authorList>
    </citation>
    <scope>NUCLEOTIDE SEQUENCE [LARGE SCALE GENOMIC DNA]</scope>
    <source>
        <strain evidence="2">E18</strain>
    </source>
</reference>
<accession>A0A2P2DIW9</accession>
<evidence type="ECO:0000313" key="1">
    <source>
        <dbReference type="EMBL" id="GBF44549.1"/>
    </source>
</evidence>
<keyword evidence="2" id="KW-1185">Reference proteome</keyword>
<dbReference type="Proteomes" id="UP000245206">
    <property type="component" value="Unassembled WGS sequence"/>
</dbReference>
<comment type="caution">
    <text evidence="1">The sequence shown here is derived from an EMBL/GenBank/DDBJ whole genome shotgun (WGS) entry which is preliminary data.</text>
</comment>
<name>A0A2P2DIW9_9LEPT</name>
<dbReference type="AlphaFoldDB" id="A0A2P2DIW9"/>
<dbReference type="RefSeq" id="WP_135358419.1">
    <property type="nucleotide sequence ID" value="NZ_BFAZ01000014.1"/>
</dbReference>
<gene>
    <name evidence="1" type="ORF">LPTSP2_38520</name>
</gene>
<proteinExistence type="predicted"/>
<dbReference type="EMBL" id="BFAZ01000014">
    <property type="protein sequence ID" value="GBF44549.1"/>
    <property type="molecule type" value="Genomic_DNA"/>
</dbReference>
<evidence type="ECO:0000313" key="2">
    <source>
        <dbReference type="Proteomes" id="UP000245206"/>
    </source>
</evidence>